<sequence>MASTDTHLPVLFHEALEALNISPEGVYIDGTFGRGGHSGAILQALGPSGRLLGIDKDPDAIACARRLFGDDERFVIRQGSFAQLEQVVGAAGLLGRVNGVLLDLGVSSPQLDRAERGFSFLNDGPLDMRMDNSSGVSAADWLNRAEADEMAQVFKTYGEERFARRIARAIVEARSTQSIQTTRQLAEVVSAANPAWEKGKHPATRCFQAIRIHINRELDDLKACLDQSLRVLAPGGRLAVISFHSLEDRIVKRFMRDAERGEQFPPGIPVTEQQRNSQLARIGKAIKPSRQEVDQNPRARSAVLRVAERRQ</sequence>
<keyword evidence="3 7" id="KW-0698">rRNA processing</keyword>
<evidence type="ECO:0000256" key="4">
    <source>
        <dbReference type="ARBA" id="ARBA00022603"/>
    </source>
</evidence>
<dbReference type="KEGG" id="seds:AAY24_09470"/>
<dbReference type="FunFam" id="1.10.150.170:FF:000001">
    <property type="entry name" value="Ribosomal RNA small subunit methyltransferase H"/>
    <property type="match status" value="1"/>
</dbReference>
<dbReference type="Pfam" id="PF01795">
    <property type="entry name" value="Methyltransf_5"/>
    <property type="match status" value="1"/>
</dbReference>
<dbReference type="EC" id="2.1.1.199" evidence="7"/>
<proteinExistence type="inferred from homology"/>
<comment type="catalytic activity">
    <reaction evidence="7">
        <text>cytidine(1402) in 16S rRNA + S-adenosyl-L-methionine = N(4)-methylcytidine(1402) in 16S rRNA + S-adenosyl-L-homocysteine + H(+)</text>
        <dbReference type="Rhea" id="RHEA:42928"/>
        <dbReference type="Rhea" id="RHEA-COMP:10286"/>
        <dbReference type="Rhea" id="RHEA-COMP:10287"/>
        <dbReference type="ChEBI" id="CHEBI:15378"/>
        <dbReference type="ChEBI" id="CHEBI:57856"/>
        <dbReference type="ChEBI" id="CHEBI:59789"/>
        <dbReference type="ChEBI" id="CHEBI:74506"/>
        <dbReference type="ChEBI" id="CHEBI:82748"/>
        <dbReference type="EC" id="2.1.1.199"/>
    </reaction>
</comment>
<dbReference type="Gene3D" id="1.10.150.170">
    <property type="entry name" value="Putative methyltransferase TM0872, insert domain"/>
    <property type="match status" value="1"/>
</dbReference>
<comment type="subcellular location">
    <subcellularLocation>
        <location evidence="7">Cytoplasm</location>
    </subcellularLocation>
</comment>
<gene>
    <name evidence="7" type="primary">rsmH</name>
    <name evidence="9" type="ORF">AAY24_09470</name>
</gene>
<dbReference type="PANTHER" id="PTHR11265">
    <property type="entry name" value="S-ADENOSYL-METHYLTRANSFERASE MRAW"/>
    <property type="match status" value="1"/>
</dbReference>
<dbReference type="HAMAP" id="MF_01007">
    <property type="entry name" value="16SrRNA_methyltr_H"/>
    <property type="match status" value="1"/>
</dbReference>
<keyword evidence="10" id="KW-1185">Reference proteome</keyword>
<evidence type="ECO:0000313" key="9">
    <source>
        <dbReference type="EMBL" id="AKH20544.1"/>
    </source>
</evidence>
<name>A0A0F7JZ10_9GAMM</name>
<evidence type="ECO:0000256" key="1">
    <source>
        <dbReference type="ARBA" id="ARBA00010396"/>
    </source>
</evidence>
<reference evidence="9 10" key="1">
    <citation type="journal article" date="2015" name="Genome Announc.">
        <title>Complete Genome Sequence of Sedimenticola thiotaurini Strain SIP-G1, a Polyphosphate- and Polyhydroxyalkanoate-Accumulating Sulfur-Oxidizing Gammaproteobacterium Isolated from Salt Marsh Sediments.</title>
        <authorList>
            <person name="Flood B.E."/>
            <person name="Jones D.S."/>
            <person name="Bailey J.V."/>
        </authorList>
    </citation>
    <scope>NUCLEOTIDE SEQUENCE [LARGE SCALE GENOMIC DNA]</scope>
    <source>
        <strain evidence="9 10">SIP-G1</strain>
    </source>
</reference>
<evidence type="ECO:0000256" key="3">
    <source>
        <dbReference type="ARBA" id="ARBA00022552"/>
    </source>
</evidence>
<dbReference type="PIRSF" id="PIRSF004486">
    <property type="entry name" value="MraW"/>
    <property type="match status" value="1"/>
</dbReference>
<dbReference type="Gene3D" id="3.40.50.150">
    <property type="entry name" value="Vaccinia Virus protein VP39"/>
    <property type="match status" value="1"/>
</dbReference>
<dbReference type="AlphaFoldDB" id="A0A0F7JZ10"/>
<feature type="binding site" evidence="7">
    <location>
        <position position="103"/>
    </location>
    <ligand>
        <name>S-adenosyl-L-methionine</name>
        <dbReference type="ChEBI" id="CHEBI:59789"/>
    </ligand>
</feature>
<dbReference type="Proteomes" id="UP000034410">
    <property type="component" value="Chromosome"/>
</dbReference>
<dbReference type="SUPFAM" id="SSF81799">
    <property type="entry name" value="Putative methyltransferase TM0872, insert domain"/>
    <property type="match status" value="1"/>
</dbReference>
<evidence type="ECO:0000313" key="10">
    <source>
        <dbReference type="Proteomes" id="UP000034410"/>
    </source>
</evidence>
<dbReference type="InterPro" id="IPR023397">
    <property type="entry name" value="SAM-dep_MeTrfase_MraW_recog"/>
</dbReference>
<feature type="region of interest" description="Disordered" evidence="8">
    <location>
        <begin position="285"/>
        <end position="311"/>
    </location>
</feature>
<dbReference type="InterPro" id="IPR029063">
    <property type="entry name" value="SAM-dependent_MTases_sf"/>
</dbReference>
<keyword evidence="4 7" id="KW-0489">Methyltransferase</keyword>
<dbReference type="PATRIC" id="fig|1543721.4.peg.1966"/>
<dbReference type="GO" id="GO:0070475">
    <property type="term" value="P:rRNA base methylation"/>
    <property type="evidence" value="ECO:0007669"/>
    <property type="project" value="UniProtKB-UniRule"/>
</dbReference>
<accession>A0A0F7JZ10</accession>
<dbReference type="InterPro" id="IPR002903">
    <property type="entry name" value="RsmH"/>
</dbReference>
<evidence type="ECO:0000256" key="6">
    <source>
        <dbReference type="ARBA" id="ARBA00022691"/>
    </source>
</evidence>
<feature type="binding site" evidence="7">
    <location>
        <position position="81"/>
    </location>
    <ligand>
        <name>S-adenosyl-L-methionine</name>
        <dbReference type="ChEBI" id="CHEBI:59789"/>
    </ligand>
</feature>
<dbReference type="OrthoDB" id="9806637at2"/>
<protein>
    <recommendedName>
        <fullName evidence="7">Ribosomal RNA small subunit methyltransferase H</fullName>
        <ecNumber evidence="7">2.1.1.199</ecNumber>
    </recommendedName>
    <alternativeName>
        <fullName evidence="7">16S rRNA m(4)C1402 methyltransferase</fullName>
    </alternativeName>
    <alternativeName>
        <fullName evidence="7">rRNA (cytosine-N(4)-)-methyltransferase RsmH</fullName>
    </alternativeName>
</protein>
<feature type="binding site" evidence="7">
    <location>
        <position position="55"/>
    </location>
    <ligand>
        <name>S-adenosyl-L-methionine</name>
        <dbReference type="ChEBI" id="CHEBI:59789"/>
    </ligand>
</feature>
<dbReference type="PANTHER" id="PTHR11265:SF0">
    <property type="entry name" value="12S RRNA N4-METHYLCYTIDINE METHYLTRANSFERASE"/>
    <property type="match status" value="1"/>
</dbReference>
<evidence type="ECO:0000256" key="5">
    <source>
        <dbReference type="ARBA" id="ARBA00022679"/>
    </source>
</evidence>
<keyword evidence="5 7" id="KW-0808">Transferase</keyword>
<comment type="similarity">
    <text evidence="1 7">Belongs to the methyltransferase superfamily. RsmH family.</text>
</comment>
<dbReference type="SUPFAM" id="SSF53335">
    <property type="entry name" value="S-adenosyl-L-methionine-dependent methyltransferases"/>
    <property type="match status" value="1"/>
</dbReference>
<feature type="binding site" evidence="7">
    <location>
        <position position="110"/>
    </location>
    <ligand>
        <name>S-adenosyl-L-methionine</name>
        <dbReference type="ChEBI" id="CHEBI:59789"/>
    </ligand>
</feature>
<evidence type="ECO:0000256" key="8">
    <source>
        <dbReference type="SAM" id="MobiDB-lite"/>
    </source>
</evidence>
<dbReference type="GO" id="GO:0071424">
    <property type="term" value="F:rRNA (cytosine-N4-)-methyltransferase activity"/>
    <property type="evidence" value="ECO:0007669"/>
    <property type="project" value="UniProtKB-UniRule"/>
</dbReference>
<keyword evidence="6 7" id="KW-0949">S-adenosyl-L-methionine</keyword>
<dbReference type="GO" id="GO:0005737">
    <property type="term" value="C:cytoplasm"/>
    <property type="evidence" value="ECO:0007669"/>
    <property type="project" value="UniProtKB-SubCell"/>
</dbReference>
<dbReference type="NCBIfam" id="TIGR00006">
    <property type="entry name" value="16S rRNA (cytosine(1402)-N(4))-methyltransferase RsmH"/>
    <property type="match status" value="1"/>
</dbReference>
<comment type="function">
    <text evidence="7">Specifically methylates the N4 position of cytidine in position 1402 (C1402) of 16S rRNA.</text>
</comment>
<dbReference type="RefSeq" id="WP_046859477.1">
    <property type="nucleotide sequence ID" value="NZ_CP011412.1"/>
</dbReference>
<organism evidence="9 10">
    <name type="scientific">Sedimenticola thiotaurini</name>
    <dbReference type="NCBI Taxonomy" id="1543721"/>
    <lineage>
        <taxon>Bacteria</taxon>
        <taxon>Pseudomonadati</taxon>
        <taxon>Pseudomonadota</taxon>
        <taxon>Gammaproteobacteria</taxon>
        <taxon>Chromatiales</taxon>
        <taxon>Sedimenticolaceae</taxon>
        <taxon>Sedimenticola</taxon>
    </lineage>
</organism>
<evidence type="ECO:0000256" key="7">
    <source>
        <dbReference type="HAMAP-Rule" id="MF_01007"/>
    </source>
</evidence>
<evidence type="ECO:0000256" key="2">
    <source>
        <dbReference type="ARBA" id="ARBA00022490"/>
    </source>
</evidence>
<keyword evidence="2 7" id="KW-0963">Cytoplasm</keyword>
<feature type="binding site" evidence="7">
    <location>
        <begin position="35"/>
        <end position="37"/>
    </location>
    <ligand>
        <name>S-adenosyl-L-methionine</name>
        <dbReference type="ChEBI" id="CHEBI:59789"/>
    </ligand>
</feature>
<dbReference type="EMBL" id="CP011412">
    <property type="protein sequence ID" value="AKH20544.1"/>
    <property type="molecule type" value="Genomic_DNA"/>
</dbReference>